<organism evidence="1 2">
    <name type="scientific">Escherichia phage 121Q</name>
    <dbReference type="NCBI Taxonomy" id="1555202"/>
    <lineage>
        <taxon>Viruses</taxon>
        <taxon>Duplodnaviria</taxon>
        <taxon>Heunggongvirae</taxon>
        <taxon>Uroviricota</taxon>
        <taxon>Caudoviricetes</taxon>
        <taxon>Asteriusvirus</taxon>
        <taxon>Asteriusvirus av121Q</taxon>
    </lineage>
</organism>
<dbReference type="Proteomes" id="UP000029889">
    <property type="component" value="Segment"/>
</dbReference>
<dbReference type="EMBL" id="KM507819">
    <property type="protein sequence ID" value="AIT14365.1"/>
    <property type="molecule type" value="Genomic_DNA"/>
</dbReference>
<dbReference type="Gene3D" id="3.60.20.10">
    <property type="entry name" value="Glutamine Phosphoribosylpyrophosphate, subunit 1, domain 1"/>
    <property type="match status" value="1"/>
</dbReference>
<name>A0A097EY83_9CAUD</name>
<evidence type="ECO:0000313" key="2">
    <source>
        <dbReference type="Proteomes" id="UP000029889"/>
    </source>
</evidence>
<dbReference type="GO" id="GO:0008233">
    <property type="term" value="F:peptidase activity"/>
    <property type="evidence" value="ECO:0007669"/>
    <property type="project" value="UniProtKB-KW"/>
</dbReference>
<dbReference type="KEGG" id="vg:22111515"/>
<dbReference type="GeneID" id="22111515"/>
<dbReference type="InterPro" id="IPR029055">
    <property type="entry name" value="Ntn_hydrolases_N"/>
</dbReference>
<accession>A0A097EY83</accession>
<dbReference type="RefSeq" id="YP_009102062.1">
    <property type="nucleotide sequence ID" value="NC_025447.1"/>
</dbReference>
<keyword evidence="1" id="KW-0645">Protease</keyword>
<protein>
    <submittedName>
        <fullName evidence="1">Protease</fullName>
    </submittedName>
</protein>
<proteinExistence type="predicted"/>
<keyword evidence="2" id="KW-1185">Reference proteome</keyword>
<gene>
    <name evidence="1" type="primary">475</name>
    <name evidence="1" type="ORF">PBI_121Q_475</name>
</gene>
<sequence length="198" mass="22229">MTCIIAHTDGVTSFIAGDKLGSNGFTKSVQTEPKVFEKEFIKINDDAGLTRTKEIMAIGYTTSFRMGQLLTYSLNLPQQDANETFPQYLVLKVIPIIRQMFKEEWGSRDPSQEVGGGQFIILHNHTIYEVQEDFSVLQPKTRITAVGSGTYHAIAAMQAYIEVENESKVPLHERIKSIFKIVSDNVTSVSAEFDVLKY</sequence>
<reference evidence="1 2" key="1">
    <citation type="submission" date="2014-09" db="EMBL/GenBank/DDBJ databases">
        <authorList>
            <person name="Lapin J.S."/>
            <person name="Pope W.H."/>
            <person name="Hua J."/>
            <person name="Ford M.E."/>
            <person name="Conway J.F."/>
            <person name="Hatfull G.F."/>
            <person name="Hendrix R.W."/>
        </authorList>
    </citation>
    <scope>NUCLEOTIDE SEQUENCE [LARGE SCALE GENOMIC DNA]</scope>
</reference>
<keyword evidence="1" id="KW-0378">Hydrolase</keyword>
<dbReference type="GO" id="GO:0006508">
    <property type="term" value="P:proteolysis"/>
    <property type="evidence" value="ECO:0007669"/>
    <property type="project" value="UniProtKB-KW"/>
</dbReference>
<evidence type="ECO:0000313" key="1">
    <source>
        <dbReference type="EMBL" id="AIT14365.1"/>
    </source>
</evidence>
<dbReference type="OrthoDB" id="25351at10239"/>